<sequence length="653" mass="72366">MEFPMAAFHSTYSYYRMAPNRISLDPKDNEKNSTRQQVNTMAPNRISLDPKDNEKNSSFLPESWTNKLWSGSETDGSSFFCPCPSVKVLWDRLGEATTCRSGFMPKRYIVAVLACIGFMIQYGIRTNLGIAVVDMVNNHTLGDLQVPAPFHWSQLTVGIIHGSFFWGFLLTKVLGGYLAVRFPANRVFGASVLCSACLHMVVPVAADLHYGVLIFVRILQGLSEGMTFPSSYGVLSKWAPPLERSRLTSIMVTGQYAGILFGMPLSGVVTEYAGWPYPFYMYGAFGITWSVIWALCVWESPSKDPTVSEEECLFIEKSLGEFYQSSNHQSTAQETPWKEILTSAPVYAILVTDTAFKWTLYLLLTNSPSYYMQAFDMQVEASGLITGMPFLFLALCLPIAGSVGDWMRTKEVMSTTNVRRLFNTVGLSLEALCFLIIGCTNSSVASMTLLSVGMASAGLTLSSGYNVNALDISPRYASIIMGLSGAIATFSGILCPIVVGTITVDKTAKQWGYVFIISAVILIASVVVYFFLASGETQPWSNPKPPSVDTDADDEEDVFVKKSKMPEWAKKPKMPEWAKKPKMPEWFRTAGDGKPNEPEPQDEAADADRKDTDKLMAHPLVDDGSPIDWVDESVNFVQIDPENPYMYNTERDF</sequence>
<evidence type="ECO:0000256" key="6">
    <source>
        <dbReference type="ARBA" id="ARBA00023136"/>
    </source>
</evidence>
<evidence type="ECO:0000313" key="11">
    <source>
        <dbReference type="Proteomes" id="UP000838412"/>
    </source>
</evidence>
<dbReference type="InterPro" id="IPR020846">
    <property type="entry name" value="MFS_dom"/>
</dbReference>
<protein>
    <submittedName>
        <fullName evidence="10">SLC17A6 protein</fullName>
    </submittedName>
</protein>
<evidence type="ECO:0000256" key="7">
    <source>
        <dbReference type="SAM" id="MobiDB-lite"/>
    </source>
</evidence>
<feature type="transmembrane region" description="Helical" evidence="8">
    <location>
        <begin position="159"/>
        <end position="180"/>
    </location>
</feature>
<keyword evidence="11" id="KW-1185">Reference proteome</keyword>
<evidence type="ECO:0000256" key="3">
    <source>
        <dbReference type="ARBA" id="ARBA00022692"/>
    </source>
</evidence>
<dbReference type="GO" id="GO:0005326">
    <property type="term" value="F:neurotransmitter transmembrane transporter activity"/>
    <property type="evidence" value="ECO:0007669"/>
    <property type="project" value="TreeGrafter"/>
</dbReference>
<dbReference type="GO" id="GO:0030672">
    <property type="term" value="C:synaptic vesicle membrane"/>
    <property type="evidence" value="ECO:0007669"/>
    <property type="project" value="TreeGrafter"/>
</dbReference>
<dbReference type="FunFam" id="1.20.1250.20:FF:000003">
    <property type="entry name" value="Solute carrier family 17 member 3"/>
    <property type="match status" value="1"/>
</dbReference>
<dbReference type="PANTHER" id="PTHR11662">
    <property type="entry name" value="SOLUTE CARRIER FAMILY 17"/>
    <property type="match status" value="1"/>
</dbReference>
<keyword evidence="2" id="KW-0813">Transport</keyword>
<gene>
    <name evidence="10" type="primary">SLC17A6</name>
    <name evidence="10" type="ORF">BLAG_LOCUS15202</name>
</gene>
<evidence type="ECO:0000256" key="1">
    <source>
        <dbReference type="ARBA" id="ARBA00004141"/>
    </source>
</evidence>
<feature type="transmembrane region" description="Helical" evidence="8">
    <location>
        <begin position="108"/>
        <end position="124"/>
    </location>
</feature>
<evidence type="ECO:0000256" key="5">
    <source>
        <dbReference type="ARBA" id="ARBA00022989"/>
    </source>
</evidence>
<dbReference type="EMBL" id="OV696688">
    <property type="protein sequence ID" value="CAH1257194.1"/>
    <property type="molecule type" value="Genomic_DNA"/>
</dbReference>
<feature type="transmembrane region" description="Helical" evidence="8">
    <location>
        <begin position="511"/>
        <end position="532"/>
    </location>
</feature>
<evidence type="ECO:0000256" key="2">
    <source>
        <dbReference type="ARBA" id="ARBA00022448"/>
    </source>
</evidence>
<keyword evidence="3 8" id="KW-0812">Transmembrane</keyword>
<dbReference type="Pfam" id="PF07690">
    <property type="entry name" value="MFS_1"/>
    <property type="match status" value="1"/>
</dbReference>
<keyword evidence="5 8" id="KW-1133">Transmembrane helix</keyword>
<dbReference type="FunFam" id="1.20.1250.20:FF:000226">
    <property type="entry name" value="Vesicular GLUtamate transporter"/>
    <property type="match status" value="1"/>
</dbReference>
<feature type="transmembrane region" description="Helical" evidence="8">
    <location>
        <begin position="381"/>
        <end position="400"/>
    </location>
</feature>
<organism evidence="10 11">
    <name type="scientific">Branchiostoma lanceolatum</name>
    <name type="common">Common lancelet</name>
    <name type="synonym">Amphioxus lanceolatum</name>
    <dbReference type="NCBI Taxonomy" id="7740"/>
    <lineage>
        <taxon>Eukaryota</taxon>
        <taxon>Metazoa</taxon>
        <taxon>Chordata</taxon>
        <taxon>Cephalochordata</taxon>
        <taxon>Leptocardii</taxon>
        <taxon>Amphioxiformes</taxon>
        <taxon>Branchiostomatidae</taxon>
        <taxon>Branchiostoma</taxon>
    </lineage>
</organism>
<feature type="transmembrane region" description="Helical" evidence="8">
    <location>
        <begin position="247"/>
        <end position="267"/>
    </location>
</feature>
<dbReference type="PANTHER" id="PTHR11662:SF456">
    <property type="entry name" value="VESICULAR GLUTAMATE TRANSPORTER, ISOFORM A"/>
    <property type="match status" value="1"/>
</dbReference>
<name>A0A8K0EQC1_BRALA</name>
<evidence type="ECO:0000259" key="9">
    <source>
        <dbReference type="PROSITE" id="PS50850"/>
    </source>
</evidence>
<feature type="region of interest" description="Disordered" evidence="7">
    <location>
        <begin position="580"/>
        <end position="628"/>
    </location>
</feature>
<feature type="compositionally biased region" description="Basic and acidic residues" evidence="7">
    <location>
        <begin position="606"/>
        <end position="616"/>
    </location>
</feature>
<accession>A0A8K0EQC1</accession>
<dbReference type="SUPFAM" id="SSF103473">
    <property type="entry name" value="MFS general substrate transporter"/>
    <property type="match status" value="1"/>
</dbReference>
<feature type="transmembrane region" description="Helical" evidence="8">
    <location>
        <begin position="187"/>
        <end position="206"/>
    </location>
</feature>
<dbReference type="PROSITE" id="PS50850">
    <property type="entry name" value="MFS"/>
    <property type="match status" value="1"/>
</dbReference>
<evidence type="ECO:0000256" key="4">
    <source>
        <dbReference type="ARBA" id="ARBA00022847"/>
    </source>
</evidence>
<dbReference type="Proteomes" id="UP000838412">
    <property type="component" value="Chromosome 3"/>
</dbReference>
<reference evidence="10" key="1">
    <citation type="submission" date="2022-01" db="EMBL/GenBank/DDBJ databases">
        <authorList>
            <person name="Braso-Vives M."/>
        </authorList>
    </citation>
    <scope>NUCLEOTIDE SEQUENCE</scope>
</reference>
<evidence type="ECO:0000313" key="10">
    <source>
        <dbReference type="EMBL" id="CAH1257194.1"/>
    </source>
</evidence>
<dbReference type="GO" id="GO:0035249">
    <property type="term" value="P:synaptic transmission, glutamatergic"/>
    <property type="evidence" value="ECO:0007669"/>
    <property type="project" value="TreeGrafter"/>
</dbReference>
<dbReference type="OrthoDB" id="2985014at2759"/>
<dbReference type="InterPro" id="IPR011701">
    <property type="entry name" value="MFS"/>
</dbReference>
<feature type="transmembrane region" description="Helical" evidence="8">
    <location>
        <begin position="421"/>
        <end position="438"/>
    </location>
</feature>
<dbReference type="AlphaFoldDB" id="A0A8K0EQC1"/>
<dbReference type="InterPro" id="IPR036259">
    <property type="entry name" value="MFS_trans_sf"/>
</dbReference>
<dbReference type="GO" id="GO:0015293">
    <property type="term" value="F:symporter activity"/>
    <property type="evidence" value="ECO:0007669"/>
    <property type="project" value="UniProtKB-KW"/>
</dbReference>
<dbReference type="GO" id="GO:0050803">
    <property type="term" value="P:regulation of synapse structure or activity"/>
    <property type="evidence" value="ECO:0007669"/>
    <property type="project" value="TreeGrafter"/>
</dbReference>
<dbReference type="Gene3D" id="1.20.1250.20">
    <property type="entry name" value="MFS general substrate transporter like domains"/>
    <property type="match status" value="2"/>
</dbReference>
<feature type="domain" description="Major facilitator superfamily (MFS) profile" evidence="9">
    <location>
        <begin position="109"/>
        <end position="536"/>
    </location>
</feature>
<dbReference type="GO" id="GO:0060076">
    <property type="term" value="C:excitatory synapse"/>
    <property type="evidence" value="ECO:0007669"/>
    <property type="project" value="TreeGrafter"/>
</dbReference>
<dbReference type="InterPro" id="IPR050382">
    <property type="entry name" value="MFS_Na/Anion_cotransporter"/>
</dbReference>
<comment type="subcellular location">
    <subcellularLocation>
        <location evidence="1">Membrane</location>
        <topology evidence="1">Multi-pass membrane protein</topology>
    </subcellularLocation>
</comment>
<feature type="transmembrane region" description="Helical" evidence="8">
    <location>
        <begin position="279"/>
        <end position="298"/>
    </location>
</feature>
<evidence type="ECO:0000256" key="8">
    <source>
        <dbReference type="SAM" id="Phobius"/>
    </source>
</evidence>
<dbReference type="GO" id="GO:0005313">
    <property type="term" value="F:L-glutamate transmembrane transporter activity"/>
    <property type="evidence" value="ECO:0007669"/>
    <property type="project" value="TreeGrafter"/>
</dbReference>
<keyword evidence="4" id="KW-0769">Symport</keyword>
<keyword evidence="6 8" id="KW-0472">Membrane</keyword>
<proteinExistence type="predicted"/>
<dbReference type="GO" id="GO:0098700">
    <property type="term" value="P:neurotransmitter loading into synaptic vesicle"/>
    <property type="evidence" value="ECO:0007669"/>
    <property type="project" value="TreeGrafter"/>
</dbReference>
<feature type="transmembrane region" description="Helical" evidence="8">
    <location>
        <begin position="479"/>
        <end position="499"/>
    </location>
</feature>